<evidence type="ECO:0000256" key="2">
    <source>
        <dbReference type="ARBA" id="ARBA00022714"/>
    </source>
</evidence>
<dbReference type="SUPFAM" id="SSF50022">
    <property type="entry name" value="ISP domain"/>
    <property type="match status" value="1"/>
</dbReference>
<dbReference type="InterPro" id="IPR036922">
    <property type="entry name" value="Rieske_2Fe-2S_sf"/>
</dbReference>
<protein>
    <submittedName>
        <fullName evidence="8">(2Fe-2S)-binding protein</fullName>
    </submittedName>
</protein>
<dbReference type="Pfam" id="PF00848">
    <property type="entry name" value="Ring_hydroxyl_A"/>
    <property type="match status" value="1"/>
</dbReference>
<dbReference type="InterPro" id="IPR015879">
    <property type="entry name" value="Ring_hydroxy_dOase_asu_C_dom"/>
</dbReference>
<sequence length="472" mass="54001">MTIEIEQDRMELLKYQAPAFDPGTFYQHVLDTDTREVPETLRRQNPLTQRTEDVPVETYFSPEVHQQEVERIWKRAWQMACREEEIPEVGDTLVYNIATLSFIVARVAPDVIKAYPNACLHRGRKLVDEATCATRLREFKCAFHGFTWNLEGDLALVPAAWDFPDLDPEGWHLPEVVVGRWGGFVFINPDPGAEPFEDYIGDLPDHFRRAPLEDRYIAAHVAKIVPCNWKAAQEAFMESFHVITTHPQLLPQSSNFDAQYDAWGNYSRAISPNFLPSAFLSWFPTDQEIMDASVDRRLDVEPAVVVPEGVSAREHGAHMAREAVRKVIGDEADKFCDAEMADSFYFTLFPNIHPWAAFNRLTFRFRPNGNDPNTAIQDVYILSPFSGERPPAAKVHWLTAEEDFTAGFEIGGYLARILNQDLFNMPKVQEGLKATQKQTVTFSKYQESKIRHFYTLYDAWLSEDAGVFSAPR</sequence>
<dbReference type="GO" id="GO:0051537">
    <property type="term" value="F:2 iron, 2 sulfur cluster binding"/>
    <property type="evidence" value="ECO:0007669"/>
    <property type="project" value="UniProtKB-KW"/>
</dbReference>
<dbReference type="RefSeq" id="WP_197946010.1">
    <property type="nucleotide sequence ID" value="NZ_AP022871.1"/>
</dbReference>
<comment type="cofactor">
    <cofactor evidence="1">
        <name>Fe cation</name>
        <dbReference type="ChEBI" id="CHEBI:24875"/>
    </cofactor>
</comment>
<dbReference type="Pfam" id="PF00355">
    <property type="entry name" value="Rieske"/>
    <property type="match status" value="1"/>
</dbReference>
<dbReference type="KEGG" id="psuu:Psuf_058860"/>
<evidence type="ECO:0000313" key="9">
    <source>
        <dbReference type="Proteomes" id="UP000503011"/>
    </source>
</evidence>
<dbReference type="GO" id="GO:0005506">
    <property type="term" value="F:iron ion binding"/>
    <property type="evidence" value="ECO:0007669"/>
    <property type="project" value="InterPro"/>
</dbReference>
<keyword evidence="6" id="KW-0411">Iron-sulfur</keyword>
<accession>A0A6F8YRF6</accession>
<evidence type="ECO:0000313" key="8">
    <source>
        <dbReference type="EMBL" id="BCB88573.1"/>
    </source>
</evidence>
<evidence type="ECO:0000256" key="3">
    <source>
        <dbReference type="ARBA" id="ARBA00022723"/>
    </source>
</evidence>
<keyword evidence="2" id="KW-0001">2Fe-2S</keyword>
<dbReference type="PANTHER" id="PTHR43756">
    <property type="entry name" value="CHOLINE MONOOXYGENASE, CHLOROPLASTIC"/>
    <property type="match status" value="1"/>
</dbReference>
<name>A0A6F8YRF6_9ACTN</name>
<dbReference type="AlphaFoldDB" id="A0A6F8YRF6"/>
<keyword evidence="9" id="KW-1185">Reference proteome</keyword>
<keyword evidence="5" id="KW-0408">Iron</keyword>
<dbReference type="PROSITE" id="PS51296">
    <property type="entry name" value="RIESKE"/>
    <property type="match status" value="1"/>
</dbReference>
<evidence type="ECO:0000256" key="5">
    <source>
        <dbReference type="ARBA" id="ARBA00023004"/>
    </source>
</evidence>
<feature type="domain" description="Rieske" evidence="7">
    <location>
        <begin position="77"/>
        <end position="187"/>
    </location>
</feature>
<evidence type="ECO:0000256" key="1">
    <source>
        <dbReference type="ARBA" id="ARBA00001962"/>
    </source>
</evidence>
<dbReference type="Gene3D" id="2.102.10.10">
    <property type="entry name" value="Rieske [2Fe-2S] iron-sulphur domain"/>
    <property type="match status" value="1"/>
</dbReference>
<dbReference type="CDD" id="cd03469">
    <property type="entry name" value="Rieske_RO_Alpha_N"/>
    <property type="match status" value="1"/>
</dbReference>
<dbReference type="Proteomes" id="UP000503011">
    <property type="component" value="Chromosome"/>
</dbReference>
<dbReference type="Gene3D" id="3.90.380.10">
    <property type="entry name" value="Naphthalene 1,2-dioxygenase Alpha Subunit, Chain A, domain 1"/>
    <property type="match status" value="1"/>
</dbReference>
<keyword evidence="4" id="KW-0560">Oxidoreductase</keyword>
<dbReference type="GO" id="GO:0004497">
    <property type="term" value="F:monooxygenase activity"/>
    <property type="evidence" value="ECO:0007669"/>
    <property type="project" value="UniProtKB-ARBA"/>
</dbReference>
<proteinExistence type="predicted"/>
<dbReference type="CDD" id="cd08882">
    <property type="entry name" value="RHO_alpha_C_MupW-like"/>
    <property type="match status" value="1"/>
</dbReference>
<dbReference type="InterPro" id="IPR001663">
    <property type="entry name" value="Rng_hydr_dOase-A"/>
</dbReference>
<keyword evidence="3" id="KW-0479">Metal-binding</keyword>
<evidence type="ECO:0000256" key="4">
    <source>
        <dbReference type="ARBA" id="ARBA00023002"/>
    </source>
</evidence>
<evidence type="ECO:0000259" key="7">
    <source>
        <dbReference type="PROSITE" id="PS51296"/>
    </source>
</evidence>
<dbReference type="EMBL" id="AP022871">
    <property type="protein sequence ID" value="BCB88573.1"/>
    <property type="molecule type" value="Genomic_DNA"/>
</dbReference>
<organism evidence="8 9">
    <name type="scientific">Phytohabitans suffuscus</name>
    <dbReference type="NCBI Taxonomy" id="624315"/>
    <lineage>
        <taxon>Bacteria</taxon>
        <taxon>Bacillati</taxon>
        <taxon>Actinomycetota</taxon>
        <taxon>Actinomycetes</taxon>
        <taxon>Micromonosporales</taxon>
        <taxon>Micromonosporaceae</taxon>
    </lineage>
</organism>
<dbReference type="InterPro" id="IPR017941">
    <property type="entry name" value="Rieske_2Fe-2S"/>
</dbReference>
<dbReference type="GO" id="GO:0016705">
    <property type="term" value="F:oxidoreductase activity, acting on paired donors, with incorporation or reduction of molecular oxygen"/>
    <property type="evidence" value="ECO:0007669"/>
    <property type="project" value="UniProtKB-ARBA"/>
</dbReference>
<dbReference type="PRINTS" id="PR00090">
    <property type="entry name" value="RNGDIOXGNASE"/>
</dbReference>
<dbReference type="PANTHER" id="PTHR43756:SF5">
    <property type="entry name" value="CHOLINE MONOOXYGENASE, CHLOROPLASTIC"/>
    <property type="match status" value="1"/>
</dbReference>
<gene>
    <name evidence="8" type="ORF">Psuf_058860</name>
</gene>
<evidence type="ECO:0000256" key="6">
    <source>
        <dbReference type="ARBA" id="ARBA00023014"/>
    </source>
</evidence>
<reference evidence="8 9" key="2">
    <citation type="submission" date="2020-03" db="EMBL/GenBank/DDBJ databases">
        <authorList>
            <person name="Ichikawa N."/>
            <person name="Kimura A."/>
            <person name="Kitahashi Y."/>
            <person name="Uohara A."/>
        </authorList>
    </citation>
    <scope>NUCLEOTIDE SEQUENCE [LARGE SCALE GENOMIC DNA]</scope>
    <source>
        <strain evidence="8 9">NBRC 105367</strain>
    </source>
</reference>
<reference evidence="8 9" key="1">
    <citation type="submission" date="2020-03" db="EMBL/GenBank/DDBJ databases">
        <title>Whole genome shotgun sequence of Phytohabitans suffuscus NBRC 105367.</title>
        <authorList>
            <person name="Komaki H."/>
            <person name="Tamura T."/>
        </authorList>
    </citation>
    <scope>NUCLEOTIDE SEQUENCE [LARGE SCALE GENOMIC DNA]</scope>
    <source>
        <strain evidence="8 9">NBRC 105367</strain>
    </source>
</reference>
<dbReference type="SUPFAM" id="SSF55961">
    <property type="entry name" value="Bet v1-like"/>
    <property type="match status" value="1"/>
</dbReference>